<dbReference type="GO" id="GO:0005525">
    <property type="term" value="F:GTP binding"/>
    <property type="evidence" value="ECO:0007669"/>
    <property type="project" value="UniProtKB-KW"/>
</dbReference>
<evidence type="ECO:0000256" key="4">
    <source>
        <dbReference type="ARBA" id="ARBA00022801"/>
    </source>
</evidence>
<dbReference type="AlphaFoldDB" id="A0A4Q2KVC3"/>
<comment type="pathway">
    <text evidence="2 5">Cofactor biosynthesis; 7,8-dihydroneopterin triphosphate biosynthesis; 7,8-dihydroneopterin triphosphate from GTP: step 1/1.</text>
</comment>
<dbReference type="InterPro" id="IPR043133">
    <property type="entry name" value="GTP-CH-I_C/QueF"/>
</dbReference>
<keyword evidence="5" id="KW-0479">Metal-binding</keyword>
<evidence type="ECO:0000259" key="6">
    <source>
        <dbReference type="Pfam" id="PF01227"/>
    </source>
</evidence>
<evidence type="ECO:0000313" key="7">
    <source>
        <dbReference type="EMBL" id="RXZ69515.1"/>
    </source>
</evidence>
<evidence type="ECO:0000256" key="1">
    <source>
        <dbReference type="ARBA" id="ARBA00001052"/>
    </source>
</evidence>
<feature type="domain" description="GTP cyclohydrolase I" evidence="6">
    <location>
        <begin position="7"/>
        <end position="187"/>
    </location>
</feature>
<dbReference type="NCBIfam" id="TIGR00063">
    <property type="entry name" value="folE"/>
    <property type="match status" value="1"/>
</dbReference>
<comment type="similarity">
    <text evidence="5">Belongs to the GTP cyclohydrolase I family.</text>
</comment>
<comment type="subunit">
    <text evidence="5">Homopolymer.</text>
</comment>
<dbReference type="GO" id="GO:0006729">
    <property type="term" value="P:tetrahydrobiopterin biosynthetic process"/>
    <property type="evidence" value="ECO:0007669"/>
    <property type="project" value="TreeGrafter"/>
</dbReference>
<accession>A0A4Q2KVC3</accession>
<dbReference type="FunFam" id="1.10.286.10:FF:000001">
    <property type="entry name" value="GTP cyclohydrolase 1"/>
    <property type="match status" value="1"/>
</dbReference>
<keyword evidence="5" id="KW-0342">GTP-binding</keyword>
<dbReference type="FunFam" id="3.30.1130.10:FF:000001">
    <property type="entry name" value="GTP cyclohydrolase 1"/>
    <property type="match status" value="1"/>
</dbReference>
<evidence type="ECO:0000313" key="8">
    <source>
        <dbReference type="Proteomes" id="UP000289216"/>
    </source>
</evidence>
<dbReference type="InterPro" id="IPR043134">
    <property type="entry name" value="GTP-CH-I_N"/>
</dbReference>
<dbReference type="InterPro" id="IPR020602">
    <property type="entry name" value="GTP_CycHdrlase_I_dom"/>
</dbReference>
<dbReference type="SUPFAM" id="SSF55620">
    <property type="entry name" value="Tetrahydrobiopterin biosynthesis enzymes-like"/>
    <property type="match status" value="1"/>
</dbReference>
<feature type="binding site" evidence="5">
    <location>
        <position position="86"/>
    </location>
    <ligand>
        <name>Zn(2+)</name>
        <dbReference type="ChEBI" id="CHEBI:29105"/>
    </ligand>
</feature>
<dbReference type="PANTHER" id="PTHR11109:SF7">
    <property type="entry name" value="GTP CYCLOHYDROLASE 1"/>
    <property type="match status" value="1"/>
</dbReference>
<dbReference type="InterPro" id="IPR018234">
    <property type="entry name" value="GTP_CycHdrlase_I_CS"/>
</dbReference>
<feature type="binding site" evidence="5">
    <location>
        <position position="155"/>
    </location>
    <ligand>
        <name>Zn(2+)</name>
        <dbReference type="ChEBI" id="CHEBI:29105"/>
    </ligand>
</feature>
<keyword evidence="3 5" id="KW-0554">One-carbon metabolism</keyword>
<dbReference type="Proteomes" id="UP000289216">
    <property type="component" value="Unassembled WGS sequence"/>
</dbReference>
<sequence length="191" mass="21925">MIDKKAIQEHIRGLLIALGEDPEREGLLETPERVANMYEEIFEGIQYSNDDIAKMFGKTFEGEHPTESEDMVIIRDIEIFSVCEHHLALMYDMKVTVAYLPNKKLLGLSKVARICDMVGKRLQLQERMGRDIAEIIQKVTDSQDVAVFIQGKHSCMSMRGIKKQQSITETSCFLGKFKENLLLQNRVYPRS</sequence>
<reference evidence="7 8" key="1">
    <citation type="submission" date="2019-01" db="EMBL/GenBank/DDBJ databases">
        <title>Fusobacterium necrophorum Isolated From the Uterus of Dairy Cows.</title>
        <authorList>
            <person name="Francis A.M."/>
        </authorList>
    </citation>
    <scope>NUCLEOTIDE SEQUENCE [LARGE SCALE GENOMIC DNA]</scope>
    <source>
        <strain evidence="7 8">KG35</strain>
    </source>
</reference>
<dbReference type="GO" id="GO:0003934">
    <property type="term" value="F:GTP cyclohydrolase I activity"/>
    <property type="evidence" value="ECO:0007669"/>
    <property type="project" value="UniProtKB-UniRule"/>
</dbReference>
<dbReference type="GO" id="GO:0006730">
    <property type="term" value="P:one-carbon metabolic process"/>
    <property type="evidence" value="ECO:0007669"/>
    <property type="project" value="UniProtKB-UniRule"/>
</dbReference>
<comment type="catalytic activity">
    <reaction evidence="1 5">
        <text>GTP + H2O = 7,8-dihydroneopterin 3'-triphosphate + formate + H(+)</text>
        <dbReference type="Rhea" id="RHEA:17473"/>
        <dbReference type="ChEBI" id="CHEBI:15377"/>
        <dbReference type="ChEBI" id="CHEBI:15378"/>
        <dbReference type="ChEBI" id="CHEBI:15740"/>
        <dbReference type="ChEBI" id="CHEBI:37565"/>
        <dbReference type="ChEBI" id="CHEBI:58462"/>
        <dbReference type="EC" id="3.5.4.16"/>
    </reaction>
</comment>
<comment type="caution">
    <text evidence="7">The sequence shown here is derived from an EMBL/GenBank/DDBJ whole genome shotgun (WGS) entry which is preliminary data.</text>
</comment>
<dbReference type="InterPro" id="IPR001474">
    <property type="entry name" value="GTP_CycHdrlase_I"/>
</dbReference>
<dbReference type="GO" id="GO:0046654">
    <property type="term" value="P:tetrahydrofolate biosynthetic process"/>
    <property type="evidence" value="ECO:0007669"/>
    <property type="project" value="UniProtKB-UniRule"/>
</dbReference>
<dbReference type="NCBIfam" id="NF006825">
    <property type="entry name" value="PRK09347.1-2"/>
    <property type="match status" value="1"/>
</dbReference>
<keyword evidence="5" id="KW-0547">Nucleotide-binding</keyword>
<dbReference type="EC" id="3.5.4.16" evidence="5"/>
<gene>
    <name evidence="5 7" type="primary">folE</name>
    <name evidence="7" type="ORF">EPT53_06500</name>
</gene>
<dbReference type="NCBIfam" id="NF006826">
    <property type="entry name" value="PRK09347.1-3"/>
    <property type="match status" value="1"/>
</dbReference>
<dbReference type="Gene3D" id="1.10.286.10">
    <property type="match status" value="1"/>
</dbReference>
<evidence type="ECO:0000256" key="2">
    <source>
        <dbReference type="ARBA" id="ARBA00005080"/>
    </source>
</evidence>
<protein>
    <recommendedName>
        <fullName evidence="5">GTP cyclohydrolase 1</fullName>
        <ecNumber evidence="5">3.5.4.16</ecNumber>
    </recommendedName>
    <alternativeName>
        <fullName evidence="5">GTP cyclohydrolase I</fullName>
        <shortName evidence="5">GTP-CH-I</shortName>
    </alternativeName>
</protein>
<organism evidence="7 8">
    <name type="scientific">Fusobacterium necrophorum</name>
    <dbReference type="NCBI Taxonomy" id="859"/>
    <lineage>
        <taxon>Bacteria</taxon>
        <taxon>Fusobacteriati</taxon>
        <taxon>Fusobacteriota</taxon>
        <taxon>Fusobacteriia</taxon>
        <taxon>Fusobacteriales</taxon>
        <taxon>Fusobacteriaceae</taxon>
        <taxon>Fusobacterium</taxon>
    </lineage>
</organism>
<dbReference type="Gene3D" id="3.30.1130.10">
    <property type="match status" value="1"/>
</dbReference>
<dbReference type="GO" id="GO:0008270">
    <property type="term" value="F:zinc ion binding"/>
    <property type="evidence" value="ECO:0007669"/>
    <property type="project" value="UniProtKB-UniRule"/>
</dbReference>
<dbReference type="PANTHER" id="PTHR11109">
    <property type="entry name" value="GTP CYCLOHYDROLASE I"/>
    <property type="match status" value="1"/>
</dbReference>
<proteinExistence type="inferred from homology"/>
<feature type="binding site" evidence="5">
    <location>
        <position position="83"/>
    </location>
    <ligand>
        <name>Zn(2+)</name>
        <dbReference type="ChEBI" id="CHEBI:29105"/>
    </ligand>
</feature>
<evidence type="ECO:0000256" key="3">
    <source>
        <dbReference type="ARBA" id="ARBA00022563"/>
    </source>
</evidence>
<dbReference type="UniPathway" id="UPA00848">
    <property type="reaction ID" value="UER00151"/>
</dbReference>
<name>A0A4Q2KVC3_9FUSO</name>
<dbReference type="PROSITE" id="PS00859">
    <property type="entry name" value="GTP_CYCLOHYDROL_1_1"/>
    <property type="match status" value="1"/>
</dbReference>
<dbReference type="RefSeq" id="WP_129491168.1">
    <property type="nucleotide sequence ID" value="NZ_SBAP01000014.1"/>
</dbReference>
<evidence type="ECO:0000256" key="5">
    <source>
        <dbReference type="HAMAP-Rule" id="MF_00223"/>
    </source>
</evidence>
<dbReference type="HAMAP" id="MF_00223">
    <property type="entry name" value="FolE"/>
    <property type="match status" value="1"/>
</dbReference>
<dbReference type="EMBL" id="SBAP01000014">
    <property type="protein sequence ID" value="RXZ69515.1"/>
    <property type="molecule type" value="Genomic_DNA"/>
</dbReference>
<keyword evidence="4 5" id="KW-0378">Hydrolase</keyword>
<dbReference type="GO" id="GO:0005737">
    <property type="term" value="C:cytoplasm"/>
    <property type="evidence" value="ECO:0007669"/>
    <property type="project" value="TreeGrafter"/>
</dbReference>
<dbReference type="Pfam" id="PF01227">
    <property type="entry name" value="GTP_cyclohydroI"/>
    <property type="match status" value="1"/>
</dbReference>
<keyword evidence="5" id="KW-0862">Zinc</keyword>